<dbReference type="Gene3D" id="1.10.10.60">
    <property type="entry name" value="Homeodomain-like"/>
    <property type="match status" value="1"/>
</dbReference>
<dbReference type="NCBIfam" id="TIGR00229">
    <property type="entry name" value="sensory_box"/>
    <property type="match status" value="1"/>
</dbReference>
<dbReference type="Gene3D" id="3.30.450.20">
    <property type="entry name" value="PAS domain"/>
    <property type="match status" value="3"/>
</dbReference>
<evidence type="ECO:0000259" key="1">
    <source>
        <dbReference type="PROSITE" id="PS50112"/>
    </source>
</evidence>
<dbReference type="InterPro" id="IPR013767">
    <property type="entry name" value="PAS_fold"/>
</dbReference>
<dbReference type="InterPro" id="IPR035965">
    <property type="entry name" value="PAS-like_dom_sf"/>
</dbReference>
<dbReference type="Pfam" id="PF02954">
    <property type="entry name" value="HTH_8"/>
    <property type="match status" value="1"/>
</dbReference>
<dbReference type="InterPro" id="IPR002197">
    <property type="entry name" value="HTH_Fis"/>
</dbReference>
<name>A0A858SWL1_9RHOB</name>
<dbReference type="PROSITE" id="PS50112">
    <property type="entry name" value="PAS"/>
    <property type="match status" value="1"/>
</dbReference>
<dbReference type="SUPFAM" id="SSF46689">
    <property type="entry name" value="Homeodomain-like"/>
    <property type="match status" value="1"/>
</dbReference>
<dbReference type="InterPro" id="IPR011785">
    <property type="entry name" value="Tscrpt_reg_PpsR-CrtJ"/>
</dbReference>
<dbReference type="SUPFAM" id="SSF55785">
    <property type="entry name" value="PYP-like sensor domain (PAS domain)"/>
    <property type="match status" value="2"/>
</dbReference>
<dbReference type="KEGG" id="rpon:G3256_18970"/>
<dbReference type="InterPro" id="IPR000014">
    <property type="entry name" value="PAS"/>
</dbReference>
<dbReference type="SMART" id="SM00091">
    <property type="entry name" value="PAS"/>
    <property type="match status" value="3"/>
</dbReference>
<keyword evidence="2" id="KW-0614">Plasmid</keyword>
<dbReference type="PRINTS" id="PR01590">
    <property type="entry name" value="HTHFIS"/>
</dbReference>
<accession>A0A858SWL1</accession>
<organism evidence="2 3">
    <name type="scientific">Roseobacter ponti</name>
    <dbReference type="NCBI Taxonomy" id="1891787"/>
    <lineage>
        <taxon>Bacteria</taxon>
        <taxon>Pseudomonadati</taxon>
        <taxon>Pseudomonadota</taxon>
        <taxon>Alphaproteobacteria</taxon>
        <taxon>Rhodobacterales</taxon>
        <taxon>Roseobacteraceae</taxon>
        <taxon>Roseobacter</taxon>
    </lineage>
</organism>
<feature type="domain" description="PAS" evidence="1">
    <location>
        <begin position="155"/>
        <end position="227"/>
    </location>
</feature>
<dbReference type="Gene3D" id="1.20.5.430">
    <property type="match status" value="1"/>
</dbReference>
<protein>
    <submittedName>
        <fullName evidence="2">Transcriptional regulator PpsR</fullName>
    </submittedName>
</protein>
<dbReference type="EMBL" id="CP048789">
    <property type="protein sequence ID" value="QJF53369.1"/>
    <property type="molecule type" value="Genomic_DNA"/>
</dbReference>
<dbReference type="Pfam" id="PF13426">
    <property type="entry name" value="PAS_9"/>
    <property type="match status" value="1"/>
</dbReference>
<proteinExistence type="predicted"/>
<dbReference type="GO" id="GO:0043565">
    <property type="term" value="F:sequence-specific DNA binding"/>
    <property type="evidence" value="ECO:0007669"/>
    <property type="project" value="InterPro"/>
</dbReference>
<dbReference type="AlphaFoldDB" id="A0A858SWL1"/>
<dbReference type="GO" id="GO:0006355">
    <property type="term" value="P:regulation of DNA-templated transcription"/>
    <property type="evidence" value="ECO:0007669"/>
    <property type="project" value="InterPro"/>
</dbReference>
<dbReference type="Pfam" id="PF00989">
    <property type="entry name" value="PAS"/>
    <property type="match status" value="1"/>
</dbReference>
<dbReference type="CDD" id="cd00130">
    <property type="entry name" value="PAS"/>
    <property type="match status" value="1"/>
</dbReference>
<dbReference type="Proteomes" id="UP000503308">
    <property type="component" value="Plasmid p1"/>
</dbReference>
<keyword evidence="3" id="KW-1185">Reference proteome</keyword>
<dbReference type="NCBIfam" id="TIGR02040">
    <property type="entry name" value="PpsR-CrtJ"/>
    <property type="match status" value="1"/>
</dbReference>
<dbReference type="RefSeq" id="WP_169642580.1">
    <property type="nucleotide sequence ID" value="NZ_CP048789.1"/>
</dbReference>
<sequence>MTTGENTFWSSGAVPLIEPEFLSSIIGAASDIALVVSAEGIILSVVLNTHIESFGNLKHWEGRPVADFLTSESVPKFEKAHDAYLAGEVPKKPLELNHSDNAVWQYPVRYTFHRFGYENAALLLGRDLRPIAETQQQLVQAQIALEQGYEARREFDARYRVLMANSSQAVVFVSVQSGRIDDANEAAATLLGLGTEALRGSSLAQHFNDRSSVELTESLLNATLSEEGGRVTLRATRTRQQIVLQPVVFRAGGQRVLLCRLDSDTAVAESSGEAANQALSLFRLGADAMLFISPRGVILSVNESFLDLVGAPHLSGVVGRSLGDFLSRGQIDLSVLTDPPQRAGQMRTYSTKLINDLGTRVSVEISATHLDDADAPSIGCIVRDVSRVEAQRSAAGAIAGGQMPPESSRNVMDLVGSASLKDIVAETTDVVEKMCIETAVELTSNNRVAAAEMLGLSRQSLYVKLRKYGLLAKNT</sequence>
<geneLocation type="plasmid" evidence="2 3">
    <name>p1</name>
</geneLocation>
<evidence type="ECO:0000313" key="3">
    <source>
        <dbReference type="Proteomes" id="UP000503308"/>
    </source>
</evidence>
<evidence type="ECO:0000313" key="2">
    <source>
        <dbReference type="EMBL" id="QJF53369.1"/>
    </source>
</evidence>
<reference evidence="2 3" key="1">
    <citation type="submission" date="2020-02" db="EMBL/GenBank/DDBJ databases">
        <title>Genome sequence of Roseobacter ponti.</title>
        <authorList>
            <person name="Hollensteiner J."/>
            <person name="Schneider D."/>
            <person name="Poehlein A."/>
            <person name="Daniel R."/>
        </authorList>
    </citation>
    <scope>NUCLEOTIDE SEQUENCE [LARGE SCALE GENOMIC DNA]</scope>
    <source>
        <strain evidence="2 3">DSM 106830</strain>
        <plasmid evidence="2 3">p1</plasmid>
    </source>
</reference>
<dbReference type="InterPro" id="IPR009057">
    <property type="entry name" value="Homeodomain-like_sf"/>
</dbReference>
<gene>
    <name evidence="2" type="primary">ppsR</name>
    <name evidence="2" type="ORF">G3256_18970</name>
</gene>